<sequence length="349" mass="39207">MNKFNANKSKVNLKLASGRLKLLRQKKTTLNEQMKREIADLLGKKKEESARIKVEHVIREDFNMEAMEILELYCELLLARFGLLETMQHCDPAIAEAVNTIIYAAPRSEVKELYELRDQFVKKYGKDFAMAAQENRNDVVNNRIIAKLKVQTPDPLLVNQYLKAIAESYHVEWDGDTSNSDALVGIDSALLNPELGNAESAFQHPYTFPQQFPQQQLRPGVQYGGQQPPQQFQQQPQQQQQQYFMPPPPGNYGPPGFQQPRVPSPFGNDGYSQAGIPGQQQQPQYVDPRMQPGSSNAPPRPESPSAGLPNFPNIPTSKVGGDGNAGDDSGDLPDFDELTRRFEALKRKK</sequence>
<dbReference type="Pfam" id="PF03398">
    <property type="entry name" value="Ist1"/>
    <property type="match status" value="1"/>
</dbReference>
<comment type="similarity">
    <text evidence="1">Belongs to the IST1 family.</text>
</comment>
<feature type="region of interest" description="Disordered" evidence="3">
    <location>
        <begin position="218"/>
        <end position="337"/>
    </location>
</feature>
<dbReference type="STRING" id="1806994.A0A507C3M3"/>
<dbReference type="RefSeq" id="XP_031023861.1">
    <property type="nucleotide sequence ID" value="XM_031170136.1"/>
</dbReference>
<accession>A0A507C3M3</accession>
<evidence type="ECO:0000313" key="5">
    <source>
        <dbReference type="Proteomes" id="UP000319731"/>
    </source>
</evidence>
<gene>
    <name evidence="4" type="ORF">SmJEL517_g04208</name>
</gene>
<dbReference type="FunFam" id="1.20.1260.60:FF:000002">
    <property type="entry name" value="Vacuolar protein sorting-associated protein IST1"/>
    <property type="match status" value="1"/>
</dbReference>
<feature type="compositionally biased region" description="Low complexity" evidence="3">
    <location>
        <begin position="224"/>
        <end position="244"/>
    </location>
</feature>
<evidence type="ECO:0000313" key="4">
    <source>
        <dbReference type="EMBL" id="TPX32704.1"/>
    </source>
</evidence>
<protein>
    <recommendedName>
        <fullName evidence="6">IST1 homolog</fullName>
    </recommendedName>
</protein>
<feature type="compositionally biased region" description="Low complexity" evidence="3">
    <location>
        <begin position="273"/>
        <end position="284"/>
    </location>
</feature>
<dbReference type="EMBL" id="QEAO01000027">
    <property type="protein sequence ID" value="TPX32704.1"/>
    <property type="molecule type" value="Genomic_DNA"/>
</dbReference>
<evidence type="ECO:0000256" key="3">
    <source>
        <dbReference type="SAM" id="MobiDB-lite"/>
    </source>
</evidence>
<dbReference type="PANTHER" id="PTHR12161">
    <property type="entry name" value="IST1 FAMILY MEMBER"/>
    <property type="match status" value="1"/>
</dbReference>
<organism evidence="4 5">
    <name type="scientific">Synchytrium microbalum</name>
    <dbReference type="NCBI Taxonomy" id="1806994"/>
    <lineage>
        <taxon>Eukaryota</taxon>
        <taxon>Fungi</taxon>
        <taxon>Fungi incertae sedis</taxon>
        <taxon>Chytridiomycota</taxon>
        <taxon>Chytridiomycota incertae sedis</taxon>
        <taxon>Chytridiomycetes</taxon>
        <taxon>Synchytriales</taxon>
        <taxon>Synchytriaceae</taxon>
        <taxon>Synchytrium</taxon>
    </lineage>
</organism>
<name>A0A507C3M3_9FUNG</name>
<dbReference type="InterPro" id="IPR005061">
    <property type="entry name" value="Ist1"/>
</dbReference>
<evidence type="ECO:0000256" key="2">
    <source>
        <dbReference type="SAM" id="Coils"/>
    </source>
</evidence>
<dbReference type="GO" id="GO:0015031">
    <property type="term" value="P:protein transport"/>
    <property type="evidence" value="ECO:0007669"/>
    <property type="project" value="InterPro"/>
</dbReference>
<dbReference type="InterPro" id="IPR042277">
    <property type="entry name" value="IST1-like"/>
</dbReference>
<reference evidence="4 5" key="1">
    <citation type="journal article" date="2019" name="Sci. Rep.">
        <title>Comparative genomics of chytrid fungi reveal insights into the obligate biotrophic and pathogenic lifestyle of Synchytrium endobioticum.</title>
        <authorList>
            <person name="van de Vossenberg B.T.L.H."/>
            <person name="Warris S."/>
            <person name="Nguyen H.D.T."/>
            <person name="van Gent-Pelzer M.P.E."/>
            <person name="Joly D.L."/>
            <person name="van de Geest H.C."/>
            <person name="Bonants P.J.M."/>
            <person name="Smith D.S."/>
            <person name="Levesque C.A."/>
            <person name="van der Lee T.A.J."/>
        </authorList>
    </citation>
    <scope>NUCLEOTIDE SEQUENCE [LARGE SCALE GENOMIC DNA]</scope>
    <source>
        <strain evidence="4 5">JEL517</strain>
    </source>
</reference>
<dbReference type="GeneID" id="42005433"/>
<comment type="caution">
    <text evidence="4">The sequence shown here is derived from an EMBL/GenBank/DDBJ whole genome shotgun (WGS) entry which is preliminary data.</text>
</comment>
<evidence type="ECO:0008006" key="6">
    <source>
        <dbReference type="Google" id="ProtNLM"/>
    </source>
</evidence>
<proteinExistence type="inferred from homology"/>
<dbReference type="Gene3D" id="1.20.1260.60">
    <property type="entry name" value="Vacuolar protein sorting-associated protein Ist1"/>
    <property type="match status" value="1"/>
</dbReference>
<dbReference type="AlphaFoldDB" id="A0A507C3M3"/>
<keyword evidence="2" id="KW-0175">Coiled coil</keyword>
<dbReference type="Proteomes" id="UP000319731">
    <property type="component" value="Unassembled WGS sequence"/>
</dbReference>
<dbReference type="PANTHER" id="PTHR12161:SF5">
    <property type="entry name" value="IST1 HOMOLOG"/>
    <property type="match status" value="1"/>
</dbReference>
<evidence type="ECO:0000256" key="1">
    <source>
        <dbReference type="ARBA" id="ARBA00005536"/>
    </source>
</evidence>
<dbReference type="OrthoDB" id="29853at2759"/>
<keyword evidence="5" id="KW-1185">Reference proteome</keyword>
<feature type="coiled-coil region" evidence="2">
    <location>
        <begin position="13"/>
        <end position="51"/>
    </location>
</feature>